<dbReference type="OrthoDB" id="9759819at2"/>
<feature type="domain" description="Type ISP restriction-modification enzyme LLaBIII C-terminal specificity" evidence="1">
    <location>
        <begin position="113"/>
        <end position="460"/>
    </location>
</feature>
<dbReference type="Proteomes" id="UP000308271">
    <property type="component" value="Unassembled WGS sequence"/>
</dbReference>
<dbReference type="AlphaFoldDB" id="A0A5C4S054"/>
<name>A0A5C4S054_CHLTI</name>
<keyword evidence="3" id="KW-1185">Reference proteome</keyword>
<protein>
    <recommendedName>
        <fullName evidence="1">Type ISP restriction-modification enzyme LLaBIII C-terminal specificity domain-containing protein</fullName>
    </recommendedName>
</protein>
<proteinExistence type="predicted"/>
<evidence type="ECO:0000259" key="1">
    <source>
        <dbReference type="Pfam" id="PF18135"/>
    </source>
</evidence>
<gene>
    <name evidence="2" type="ORF">FGF66_11630</name>
</gene>
<dbReference type="InterPro" id="IPR041635">
    <property type="entry name" value="Type_ISP_LLaBIII_C"/>
</dbReference>
<comment type="caution">
    <text evidence="2">The sequence shown here is derived from an EMBL/GenBank/DDBJ whole genome shotgun (WGS) entry which is preliminary data.</text>
</comment>
<sequence>MTEQQKPLPTIFCEEPKKEACPDGSPDKNVFDIQQGVSINLFVKTGKKKKDALAEVLHYDLFGQREVKYDFLWKNSIASLPFAKLDLDAPQYFFVRKDFTEKKIYDAGFVINDLFDNNSAGIVTARDYFVIDSDRALLINRINSFFSSEKNELMNRFDLKENSTWKIDNTKNTAKSLDEKRIRIIAYRPFDDRYVYYDKSFIDRPRIELMGHFLSGDNVGLCWIRPMSSNYDFSIFITDSIIDQCFAGNKSAGAGISYTSPLYIYPQQGLQITIDGTNHRTPNLNLTIVDQIANGLGLNFTPEKDETPGTFAPIDLLDYIYAVLHSPSYRQKFQEFLKIDFPRIPYPADQQKFWKLAELGGELRQLHLLESPQLDRAGTTYPVAGSNVVDKVHYEDGKVYINEAQYFDGVPQSAWEFYIGGYQPAQKWLKDRKGRTLNYNDVKHYQRIIIALTETERIMGEIDAN</sequence>
<organism evidence="2 3">
    <name type="scientific">Chlorobaculum thiosulfatiphilum</name>
    <name type="common">Chlorobium limicola f.sp. thiosulfatophilum</name>
    <dbReference type="NCBI Taxonomy" id="115852"/>
    <lineage>
        <taxon>Bacteria</taxon>
        <taxon>Pseudomonadati</taxon>
        <taxon>Chlorobiota</taxon>
        <taxon>Chlorobiia</taxon>
        <taxon>Chlorobiales</taxon>
        <taxon>Chlorobiaceae</taxon>
        <taxon>Chlorobaculum</taxon>
    </lineage>
</organism>
<evidence type="ECO:0000313" key="3">
    <source>
        <dbReference type="Proteomes" id="UP000308271"/>
    </source>
</evidence>
<dbReference type="EMBL" id="VDCH01000037">
    <property type="protein sequence ID" value="TNJ36569.1"/>
    <property type="molecule type" value="Genomic_DNA"/>
</dbReference>
<reference evidence="2 3" key="1">
    <citation type="submission" date="2019-05" db="EMBL/GenBank/DDBJ databases">
        <title>Draft Whole-Genome sequence of the green sulfur bacterium Chlorobaculum thiosulfatiphilum DSM 249.</title>
        <authorList>
            <person name="Meyer T.E."/>
            <person name="Kyndt J.A."/>
        </authorList>
    </citation>
    <scope>NUCLEOTIDE SEQUENCE [LARGE SCALE GENOMIC DNA]</scope>
    <source>
        <strain evidence="2 3">DSM 249</strain>
    </source>
</reference>
<dbReference type="Pfam" id="PF18135">
    <property type="entry name" value="Type_ISP_C"/>
    <property type="match status" value="1"/>
</dbReference>
<evidence type="ECO:0000313" key="2">
    <source>
        <dbReference type="EMBL" id="TNJ36569.1"/>
    </source>
</evidence>
<accession>A0A5C4S054</accession>